<evidence type="ECO:0000256" key="1">
    <source>
        <dbReference type="SAM" id="MobiDB-lite"/>
    </source>
</evidence>
<organism evidence="2 3">
    <name type="scientific">Saxophila tyrrhenica</name>
    <dbReference type="NCBI Taxonomy" id="1690608"/>
    <lineage>
        <taxon>Eukaryota</taxon>
        <taxon>Fungi</taxon>
        <taxon>Dikarya</taxon>
        <taxon>Ascomycota</taxon>
        <taxon>Pezizomycotina</taxon>
        <taxon>Dothideomycetes</taxon>
        <taxon>Dothideomycetidae</taxon>
        <taxon>Mycosphaerellales</taxon>
        <taxon>Extremaceae</taxon>
        <taxon>Saxophila</taxon>
    </lineage>
</organism>
<evidence type="ECO:0000313" key="2">
    <source>
        <dbReference type="EMBL" id="KAK5171029.1"/>
    </source>
</evidence>
<keyword evidence="3" id="KW-1185">Reference proteome</keyword>
<comment type="caution">
    <text evidence="2">The sequence shown here is derived from an EMBL/GenBank/DDBJ whole genome shotgun (WGS) entry which is preliminary data.</text>
</comment>
<proteinExistence type="predicted"/>
<dbReference type="AlphaFoldDB" id="A0AAV9PC85"/>
<dbReference type="Proteomes" id="UP001337655">
    <property type="component" value="Unassembled WGS sequence"/>
</dbReference>
<reference evidence="2 3" key="1">
    <citation type="submission" date="2023-08" db="EMBL/GenBank/DDBJ databases">
        <title>Black Yeasts Isolated from many extreme environments.</title>
        <authorList>
            <person name="Coleine C."/>
            <person name="Stajich J.E."/>
            <person name="Selbmann L."/>
        </authorList>
    </citation>
    <scope>NUCLEOTIDE SEQUENCE [LARGE SCALE GENOMIC DNA]</scope>
    <source>
        <strain evidence="2 3">CCFEE 5935</strain>
    </source>
</reference>
<dbReference type="InterPro" id="IPR038883">
    <property type="entry name" value="AN11006-like"/>
</dbReference>
<name>A0AAV9PC85_9PEZI</name>
<accession>A0AAV9PC85</accession>
<dbReference type="EMBL" id="JAVRRT010000006">
    <property type="protein sequence ID" value="KAK5171029.1"/>
    <property type="molecule type" value="Genomic_DNA"/>
</dbReference>
<protein>
    <submittedName>
        <fullName evidence="2">Uncharacterized protein</fullName>
    </submittedName>
</protein>
<gene>
    <name evidence="2" type="ORF">LTR77_004173</name>
</gene>
<sequence length="278" mass="30600">MGDQSGPEATGLFKLPPEVRNHIYGYYFKDGTAADTRIDLCKANDFHPDPAITAVCKAIRNETLEHYRQSIFISSGSIVASIAKLRSKPTLDRLTFDVEWQSFETLKVVAAACPNSAPHWEVTVADPSAPITSFDGLIAQSMAEVLNDPNRWASSPTMTAQITAEEDDGRVGLLKLPPELRNRFYDFCFAPAHHIDADSEINLVKAYRYLPDPAISPSPECARRSDARRFGSIELSSPPSGKDTTSSLTFTRSTLTKSAISRNRLSFVQSRVSTASQQ</sequence>
<evidence type="ECO:0000313" key="3">
    <source>
        <dbReference type="Proteomes" id="UP001337655"/>
    </source>
</evidence>
<feature type="compositionally biased region" description="Polar residues" evidence="1">
    <location>
        <begin position="234"/>
        <end position="243"/>
    </location>
</feature>
<feature type="region of interest" description="Disordered" evidence="1">
    <location>
        <begin position="230"/>
        <end position="249"/>
    </location>
</feature>
<dbReference type="PANTHER" id="PTHR42085">
    <property type="entry name" value="F-BOX DOMAIN-CONTAINING PROTEIN"/>
    <property type="match status" value="1"/>
</dbReference>
<dbReference type="PANTHER" id="PTHR42085:SF2">
    <property type="entry name" value="F-BOX DOMAIN-CONTAINING PROTEIN"/>
    <property type="match status" value="1"/>
</dbReference>
<dbReference type="RefSeq" id="XP_064660057.1">
    <property type="nucleotide sequence ID" value="XM_064801427.1"/>
</dbReference>
<dbReference type="GeneID" id="89925519"/>